<comment type="caution">
    <text evidence="2">The sequence shown here is derived from an EMBL/GenBank/DDBJ whole genome shotgun (WGS) entry which is preliminary data.</text>
</comment>
<dbReference type="EMBL" id="BAABCR010000001">
    <property type="protein sequence ID" value="GAA4022105.1"/>
    <property type="molecule type" value="Genomic_DNA"/>
</dbReference>
<evidence type="ECO:0000259" key="1">
    <source>
        <dbReference type="Pfam" id="PF05729"/>
    </source>
</evidence>
<organism evidence="2 3">
    <name type="scientific">Flavobacterium cheonhonense</name>
    <dbReference type="NCBI Taxonomy" id="706185"/>
    <lineage>
        <taxon>Bacteria</taxon>
        <taxon>Pseudomonadati</taxon>
        <taxon>Bacteroidota</taxon>
        <taxon>Flavobacteriia</taxon>
        <taxon>Flavobacteriales</taxon>
        <taxon>Flavobacteriaceae</taxon>
        <taxon>Flavobacterium</taxon>
    </lineage>
</organism>
<evidence type="ECO:0000313" key="2">
    <source>
        <dbReference type="EMBL" id="GAA4022105.1"/>
    </source>
</evidence>
<keyword evidence="3" id="KW-1185">Reference proteome</keyword>
<dbReference type="Gene3D" id="3.40.50.300">
    <property type="entry name" value="P-loop containing nucleotide triphosphate hydrolases"/>
    <property type="match status" value="1"/>
</dbReference>
<dbReference type="InterPro" id="IPR007111">
    <property type="entry name" value="NACHT_NTPase"/>
</dbReference>
<protein>
    <recommendedName>
        <fullName evidence="1">NACHT domain-containing protein</fullName>
    </recommendedName>
</protein>
<evidence type="ECO:0000313" key="3">
    <source>
        <dbReference type="Proteomes" id="UP001500968"/>
    </source>
</evidence>
<dbReference type="Pfam" id="PF05729">
    <property type="entry name" value="NACHT"/>
    <property type="match status" value="1"/>
</dbReference>
<dbReference type="PANTHER" id="PTHR46844">
    <property type="entry name" value="SLR5058 PROTEIN"/>
    <property type="match status" value="1"/>
</dbReference>
<dbReference type="PANTHER" id="PTHR46844:SF1">
    <property type="entry name" value="SLR5058 PROTEIN"/>
    <property type="match status" value="1"/>
</dbReference>
<proteinExistence type="predicted"/>
<accession>A0ABP7T7N6</accession>
<reference evidence="3" key="1">
    <citation type="journal article" date="2019" name="Int. J. Syst. Evol. Microbiol.">
        <title>The Global Catalogue of Microorganisms (GCM) 10K type strain sequencing project: providing services to taxonomists for standard genome sequencing and annotation.</title>
        <authorList>
            <consortium name="The Broad Institute Genomics Platform"/>
            <consortium name="The Broad Institute Genome Sequencing Center for Infectious Disease"/>
            <person name="Wu L."/>
            <person name="Ma J."/>
        </authorList>
    </citation>
    <scope>NUCLEOTIDE SEQUENCE [LARGE SCALE GENOMIC DNA]</scope>
    <source>
        <strain evidence="3">JCM 17064</strain>
    </source>
</reference>
<dbReference type="RefSeq" id="WP_324690920.1">
    <property type="nucleotide sequence ID" value="NZ_BAABCR010000001.1"/>
</dbReference>
<name>A0ABP7T7N6_9FLAO</name>
<feature type="domain" description="NACHT" evidence="1">
    <location>
        <begin position="267"/>
        <end position="412"/>
    </location>
</feature>
<gene>
    <name evidence="2" type="ORF">GCM10022386_01350</name>
</gene>
<dbReference type="Proteomes" id="UP001500968">
    <property type="component" value="Unassembled WGS sequence"/>
</dbReference>
<dbReference type="SUPFAM" id="SSF52540">
    <property type="entry name" value="P-loop containing nucleoside triphosphate hydrolases"/>
    <property type="match status" value="1"/>
</dbReference>
<sequence>MINWEAIKKAIFEETKKIFKDYTEEQLMELIQLFELCLSVKLNNSDLKLDGIESRISNALQIILVDDVGKPKKTALFTDFAKIEPFFRKVLYLVNQGKYEKFDKEKKGLSALIGALSLNPGNIDFEIEDAEKLKTTNFKAYHLLKAYKLRNLESHLCENWSLKELYENIENILIVYILVVDRWKNELAEIISNENLQKEQDFKPYLNSVKEDFKSRIGRFVHIKGHEDIRLSHNLVIENGINDQENERIERRGSVNDLRKSSVPEKRMLIWGDAGMGKSTTLEYLAYVDADKKLKDPLNNIPVYISLGLLTDKSVSIKNTIFSKIGVDEVLGERMLVEGRINLFLDAINEIPRDDSNQLKTIRLREIQSLVKIYKKCFIILSNRPQDENIFKEVPVFQLQKMDIEQIEIFLNRNTDSKAEAQAILKNIKEDDRLEKIIRVPLMLSRLIEIYKVSGEIPKSEGEIIGKFIQSLYLREIEEKKDGNFHVKTIHTLLRHLGYWSLENKDTNSGMPENEVLNYFLESKQKYGLTIDIIYVLEIVTQLGILEKRDNLYTFAHQAYQDYFHSQEEIAILGL</sequence>
<dbReference type="InterPro" id="IPR027417">
    <property type="entry name" value="P-loop_NTPase"/>
</dbReference>